<dbReference type="SMART" id="SM00360">
    <property type="entry name" value="RRM"/>
    <property type="match status" value="1"/>
</dbReference>
<evidence type="ECO:0000259" key="5">
    <source>
        <dbReference type="PROSITE" id="PS50102"/>
    </source>
</evidence>
<accession>A0A9W7GI73</accession>
<dbReference type="GO" id="GO:0005654">
    <property type="term" value="C:nucleoplasm"/>
    <property type="evidence" value="ECO:0007669"/>
    <property type="project" value="TreeGrafter"/>
</dbReference>
<keyword evidence="7" id="KW-1185">Reference proteome</keyword>
<name>A0A9W7GI73_9STRA</name>
<organism evidence="6 7">
    <name type="scientific">Triparma columacea</name>
    <dbReference type="NCBI Taxonomy" id="722753"/>
    <lineage>
        <taxon>Eukaryota</taxon>
        <taxon>Sar</taxon>
        <taxon>Stramenopiles</taxon>
        <taxon>Ochrophyta</taxon>
        <taxon>Bolidophyceae</taxon>
        <taxon>Parmales</taxon>
        <taxon>Triparmaceae</taxon>
        <taxon>Triparma</taxon>
    </lineage>
</organism>
<feature type="domain" description="RRM" evidence="5">
    <location>
        <begin position="78"/>
        <end position="155"/>
    </location>
</feature>
<keyword evidence="3" id="KW-0694">RNA-binding</keyword>
<comment type="caution">
    <text evidence="6">The sequence shown here is derived from an EMBL/GenBank/DDBJ whole genome shotgun (WGS) entry which is preliminary data.</text>
</comment>
<dbReference type="Gene3D" id="3.30.70.330">
    <property type="match status" value="2"/>
</dbReference>
<evidence type="ECO:0000256" key="4">
    <source>
        <dbReference type="SAM" id="MobiDB-lite"/>
    </source>
</evidence>
<sequence>MTPSDIMHHFVKFTFDSGCRGSVLNVQIIPKKGFGFVTFDYPDAVECVLQSRYHFICGCQVEIKRKGDKGNRQQEDPLKYFIGGLDHSISSKDLGSYFASIGVEVLVPQVMMHEGKSRGFGFVTFTNQEEADRVLAMEHFIGYRGKQVEIKKASVPPPSSNARGKKVKKGLDGRRRKETEDNNAEINWMVEDVNKMQLQQLNLEGSIAATQTDLEGSIAATKTDLEGSIAATKTDLEGSIAATRTDHSTSLM</sequence>
<keyword evidence="2" id="KW-0539">Nucleus</keyword>
<dbReference type="InterPro" id="IPR012677">
    <property type="entry name" value="Nucleotide-bd_a/b_plait_sf"/>
</dbReference>
<feature type="compositionally biased region" description="Basic and acidic residues" evidence="4">
    <location>
        <begin position="169"/>
        <end position="180"/>
    </location>
</feature>
<feature type="region of interest" description="Disordered" evidence="4">
    <location>
        <begin position="153"/>
        <end position="180"/>
    </location>
</feature>
<proteinExistence type="predicted"/>
<dbReference type="PROSITE" id="PS50102">
    <property type="entry name" value="RRM"/>
    <property type="match status" value="1"/>
</dbReference>
<dbReference type="EMBL" id="BRYA01001490">
    <property type="protein sequence ID" value="GMI44723.1"/>
    <property type="molecule type" value="Genomic_DNA"/>
</dbReference>
<dbReference type="AlphaFoldDB" id="A0A9W7GI73"/>
<dbReference type="InterPro" id="IPR000504">
    <property type="entry name" value="RRM_dom"/>
</dbReference>
<dbReference type="PANTHER" id="PTHR48033:SF10">
    <property type="entry name" value="RNA-BINDING PROTEIN SQUID"/>
    <property type="match status" value="1"/>
</dbReference>
<dbReference type="GO" id="GO:0003723">
    <property type="term" value="F:RNA binding"/>
    <property type="evidence" value="ECO:0007669"/>
    <property type="project" value="UniProtKB-UniRule"/>
</dbReference>
<gene>
    <name evidence="6" type="ORF">TrCOL_g7740</name>
</gene>
<dbReference type="SUPFAM" id="SSF54928">
    <property type="entry name" value="RNA-binding domain, RBD"/>
    <property type="match status" value="2"/>
</dbReference>
<evidence type="ECO:0000256" key="3">
    <source>
        <dbReference type="PROSITE-ProRule" id="PRU00176"/>
    </source>
</evidence>
<dbReference type="Pfam" id="PF00076">
    <property type="entry name" value="RRM_1"/>
    <property type="match status" value="1"/>
</dbReference>
<reference evidence="7" key="1">
    <citation type="journal article" date="2023" name="Commun. Biol.">
        <title>Genome analysis of Parmales, the sister group of diatoms, reveals the evolutionary specialization of diatoms from phago-mixotrophs to photoautotrophs.</title>
        <authorList>
            <person name="Ban H."/>
            <person name="Sato S."/>
            <person name="Yoshikawa S."/>
            <person name="Yamada K."/>
            <person name="Nakamura Y."/>
            <person name="Ichinomiya M."/>
            <person name="Sato N."/>
            <person name="Blanc-Mathieu R."/>
            <person name="Endo H."/>
            <person name="Kuwata A."/>
            <person name="Ogata H."/>
        </authorList>
    </citation>
    <scope>NUCLEOTIDE SEQUENCE [LARGE SCALE GENOMIC DNA]</scope>
</reference>
<comment type="subcellular location">
    <subcellularLocation>
        <location evidence="1">Nucleus</location>
    </subcellularLocation>
</comment>
<evidence type="ECO:0000313" key="6">
    <source>
        <dbReference type="EMBL" id="GMI44723.1"/>
    </source>
</evidence>
<dbReference type="Proteomes" id="UP001165065">
    <property type="component" value="Unassembled WGS sequence"/>
</dbReference>
<dbReference type="OrthoDB" id="1875751at2759"/>
<protein>
    <recommendedName>
        <fullName evidence="5">RRM domain-containing protein</fullName>
    </recommendedName>
</protein>
<dbReference type="GO" id="GO:0000785">
    <property type="term" value="C:chromatin"/>
    <property type="evidence" value="ECO:0007669"/>
    <property type="project" value="TreeGrafter"/>
</dbReference>
<evidence type="ECO:0000256" key="2">
    <source>
        <dbReference type="ARBA" id="ARBA00023242"/>
    </source>
</evidence>
<evidence type="ECO:0000313" key="7">
    <source>
        <dbReference type="Proteomes" id="UP001165065"/>
    </source>
</evidence>
<dbReference type="GO" id="GO:0010468">
    <property type="term" value="P:regulation of gene expression"/>
    <property type="evidence" value="ECO:0007669"/>
    <property type="project" value="TreeGrafter"/>
</dbReference>
<dbReference type="PANTHER" id="PTHR48033">
    <property type="entry name" value="RNA-BINDING (RRM/RBD/RNP MOTIFS) FAMILY PROTEIN"/>
    <property type="match status" value="1"/>
</dbReference>
<dbReference type="InterPro" id="IPR035979">
    <property type="entry name" value="RBD_domain_sf"/>
</dbReference>
<evidence type="ECO:0000256" key="1">
    <source>
        <dbReference type="ARBA" id="ARBA00004123"/>
    </source>
</evidence>